<evidence type="ECO:0000256" key="1">
    <source>
        <dbReference type="SAM" id="MobiDB-lite"/>
    </source>
</evidence>
<feature type="compositionally biased region" description="Basic and acidic residues" evidence="1">
    <location>
        <begin position="159"/>
        <end position="177"/>
    </location>
</feature>
<accession>A0A016VRX4</accession>
<feature type="region of interest" description="Disordered" evidence="1">
    <location>
        <begin position="276"/>
        <end position="348"/>
    </location>
</feature>
<dbReference type="OrthoDB" id="10640665at2759"/>
<evidence type="ECO:0000256" key="2">
    <source>
        <dbReference type="SAM" id="SignalP"/>
    </source>
</evidence>
<dbReference type="AlphaFoldDB" id="A0A016VRX4"/>
<feature type="compositionally biased region" description="Polar residues" evidence="1">
    <location>
        <begin position="281"/>
        <end position="306"/>
    </location>
</feature>
<dbReference type="EMBL" id="JARK01001342">
    <property type="protein sequence ID" value="EYC29513.1"/>
    <property type="molecule type" value="Genomic_DNA"/>
</dbReference>
<name>A0A016VRX4_9BILA</name>
<evidence type="ECO:0000313" key="4">
    <source>
        <dbReference type="Proteomes" id="UP000024635"/>
    </source>
</evidence>
<dbReference type="Proteomes" id="UP000024635">
    <property type="component" value="Unassembled WGS sequence"/>
</dbReference>
<feature type="chain" id="PRO_5001493740" evidence="2">
    <location>
        <begin position="17"/>
        <end position="348"/>
    </location>
</feature>
<feature type="region of interest" description="Disordered" evidence="1">
    <location>
        <begin position="23"/>
        <end position="61"/>
    </location>
</feature>
<evidence type="ECO:0000313" key="3">
    <source>
        <dbReference type="EMBL" id="EYC29513.1"/>
    </source>
</evidence>
<feature type="signal peptide" evidence="2">
    <location>
        <begin position="1"/>
        <end position="16"/>
    </location>
</feature>
<sequence length="348" mass="39500">MRSALLLYFFIYSAYGRRPIEHQTQEEDFSSGDVRKSGLQHLRSRRSPPKDIDDYPDPKGKRFPVNIVMKDSLKGGKEEKGFWTKVKDHVVGLYDGVKKSVGKVADGISTLWKDNNTPEVEVDSNSEQVRRKKSIKDDEYKLPAGLTPPWNVLGQPNEKPVKKPWDPKKQLPKEPFELHSSVRWRQRTKNSEPEETTMEEVSTGEFVPELTSTPTVSAEKDVTEFETTEEPLIHPYGAPWNRTVLEEQNSAQSKNRSQTAQFELKPPLNISLLSLGPMRKQTVTTKAPTKSRLSTETKFTSGSSGPTEPPDKIDKYNIAPWSDDYQPYLERDAAAEKSTRKPAGKIKK</sequence>
<protein>
    <submittedName>
        <fullName evidence="3">Uncharacterized protein</fullName>
    </submittedName>
</protein>
<keyword evidence="4" id="KW-1185">Reference proteome</keyword>
<proteinExistence type="predicted"/>
<comment type="caution">
    <text evidence="3">The sequence shown here is derived from an EMBL/GenBank/DDBJ whole genome shotgun (WGS) entry which is preliminary data.</text>
</comment>
<feature type="compositionally biased region" description="Basic and acidic residues" evidence="1">
    <location>
        <begin position="48"/>
        <end position="60"/>
    </location>
</feature>
<reference evidence="4" key="1">
    <citation type="journal article" date="2015" name="Nat. Genet.">
        <title>The genome and transcriptome of the zoonotic hookworm Ancylostoma ceylanicum identify infection-specific gene families.</title>
        <authorList>
            <person name="Schwarz E.M."/>
            <person name="Hu Y."/>
            <person name="Antoshechkin I."/>
            <person name="Miller M.M."/>
            <person name="Sternberg P.W."/>
            <person name="Aroian R.V."/>
        </authorList>
    </citation>
    <scope>NUCLEOTIDE SEQUENCE</scope>
    <source>
        <strain evidence="4">HY135</strain>
    </source>
</reference>
<organism evidence="3 4">
    <name type="scientific">Ancylostoma ceylanicum</name>
    <dbReference type="NCBI Taxonomy" id="53326"/>
    <lineage>
        <taxon>Eukaryota</taxon>
        <taxon>Metazoa</taxon>
        <taxon>Ecdysozoa</taxon>
        <taxon>Nematoda</taxon>
        <taxon>Chromadorea</taxon>
        <taxon>Rhabditida</taxon>
        <taxon>Rhabditina</taxon>
        <taxon>Rhabditomorpha</taxon>
        <taxon>Strongyloidea</taxon>
        <taxon>Ancylostomatidae</taxon>
        <taxon>Ancylostomatinae</taxon>
        <taxon>Ancylostoma</taxon>
    </lineage>
</organism>
<feature type="compositionally biased region" description="Basic and acidic residues" evidence="1">
    <location>
        <begin position="329"/>
        <end position="339"/>
    </location>
</feature>
<keyword evidence="2" id="KW-0732">Signal</keyword>
<gene>
    <name evidence="3" type="primary">Acey_s0006.g3012</name>
    <name evidence="3" type="ORF">Y032_0006g3012</name>
</gene>
<feature type="region of interest" description="Disordered" evidence="1">
    <location>
        <begin position="141"/>
        <end position="204"/>
    </location>
</feature>